<feature type="compositionally biased region" description="Polar residues" evidence="1">
    <location>
        <begin position="220"/>
        <end position="234"/>
    </location>
</feature>
<evidence type="ECO:0000313" key="3">
    <source>
        <dbReference type="Proteomes" id="UP000244855"/>
    </source>
</evidence>
<feature type="compositionally biased region" description="Low complexity" evidence="1">
    <location>
        <begin position="334"/>
        <end position="365"/>
    </location>
</feature>
<feature type="compositionally biased region" description="Low complexity" evidence="1">
    <location>
        <begin position="410"/>
        <end position="420"/>
    </location>
</feature>
<protein>
    <submittedName>
        <fullName evidence="2">Uncharacterized protein</fullName>
    </submittedName>
</protein>
<feature type="region of interest" description="Disordered" evidence="1">
    <location>
        <begin position="321"/>
        <end position="366"/>
    </location>
</feature>
<dbReference type="Proteomes" id="UP000244855">
    <property type="component" value="Unassembled WGS sequence"/>
</dbReference>
<gene>
    <name evidence="2" type="ORF">DM02DRAFT_648624</name>
</gene>
<sequence length="587" mass="64056">MSGESAYVGIQRDEEGRFTAFKVEPSEVHIKKGYWRFGIDGEDDIQARALGFDSPEAILKAAIHEQGFYPNIRLRWVPGEEDPYKVIRLGTAKEHLQNISVERSILGLPQSSRGQVPSYIIDNTARLTHYRSRALQSLQHNGETVPKISAPFEESFPQDAPDLSTTSNAESPYIQNAPSISPNPNTQSPFRQVSREPTPFNLNENHEGSAVQHAPRHPQSALTSQDVRPTTTESGRLPLKLASTRGHNIAADRSRTAPPSFNPQWDLSRPETLPIPAPDMYPTHNLRIPEPAPKWDISRPETLPIPAVDLYRTDNIRIPEDPITDTPLSPGIGASAPAVVSSSTSAPPHVGQSLSPNTNPPNLSNEALPEIFTTEGAEEDTFDNQSGMPDLHHSPASEVAGTVPGYPLPASAQQSEQSAAMTHTPIRHFQPSMSPDALNTSFERLLSLSEEVPCMDCGGTQTHTPDCHIASIKPMDPTHMQIGALANIVQDGVIGELQTENDNAVRHMTPLTPETTAEAIAGMVEMLENDEGVRNDPDLAGFRGPDLLAAYTLKGIGTVVYPNGEVASTMFDHEWEDEEENARDEGN</sequence>
<accession>A0A2V1EDY5</accession>
<feature type="compositionally biased region" description="Polar residues" evidence="1">
    <location>
        <begin position="163"/>
        <end position="191"/>
    </location>
</feature>
<feature type="region of interest" description="Disordered" evidence="1">
    <location>
        <begin position="380"/>
        <end position="422"/>
    </location>
</feature>
<dbReference type="EMBL" id="KZ805303">
    <property type="protein sequence ID" value="PVI07570.1"/>
    <property type="molecule type" value="Genomic_DNA"/>
</dbReference>
<feature type="region of interest" description="Disordered" evidence="1">
    <location>
        <begin position="153"/>
        <end position="235"/>
    </location>
</feature>
<evidence type="ECO:0000313" key="2">
    <source>
        <dbReference type="EMBL" id="PVI07570.1"/>
    </source>
</evidence>
<reference evidence="2 3" key="1">
    <citation type="journal article" date="2018" name="Sci. Rep.">
        <title>Comparative genomics provides insights into the lifestyle and reveals functional heterogeneity of dark septate endophytic fungi.</title>
        <authorList>
            <person name="Knapp D.G."/>
            <person name="Nemeth J.B."/>
            <person name="Barry K."/>
            <person name="Hainaut M."/>
            <person name="Henrissat B."/>
            <person name="Johnson J."/>
            <person name="Kuo A."/>
            <person name="Lim J.H.P."/>
            <person name="Lipzen A."/>
            <person name="Nolan M."/>
            <person name="Ohm R.A."/>
            <person name="Tamas L."/>
            <person name="Grigoriev I.V."/>
            <person name="Spatafora J.W."/>
            <person name="Nagy L.G."/>
            <person name="Kovacs G.M."/>
        </authorList>
    </citation>
    <scope>NUCLEOTIDE SEQUENCE [LARGE SCALE GENOMIC DNA]</scope>
    <source>
        <strain evidence="2 3">DSE2036</strain>
    </source>
</reference>
<name>A0A2V1EDY5_9PLEO</name>
<organism evidence="2 3">
    <name type="scientific">Periconia macrospinosa</name>
    <dbReference type="NCBI Taxonomy" id="97972"/>
    <lineage>
        <taxon>Eukaryota</taxon>
        <taxon>Fungi</taxon>
        <taxon>Dikarya</taxon>
        <taxon>Ascomycota</taxon>
        <taxon>Pezizomycotina</taxon>
        <taxon>Dothideomycetes</taxon>
        <taxon>Pleosporomycetidae</taxon>
        <taxon>Pleosporales</taxon>
        <taxon>Massarineae</taxon>
        <taxon>Periconiaceae</taxon>
        <taxon>Periconia</taxon>
    </lineage>
</organism>
<proteinExistence type="predicted"/>
<dbReference type="AlphaFoldDB" id="A0A2V1EDY5"/>
<evidence type="ECO:0000256" key="1">
    <source>
        <dbReference type="SAM" id="MobiDB-lite"/>
    </source>
</evidence>
<dbReference type="OrthoDB" id="445357at2759"/>
<keyword evidence="3" id="KW-1185">Reference proteome</keyword>